<feature type="transmembrane region" description="Helical" evidence="2">
    <location>
        <begin position="393"/>
        <end position="412"/>
    </location>
</feature>
<feature type="transmembrane region" description="Helical" evidence="2">
    <location>
        <begin position="294"/>
        <end position="311"/>
    </location>
</feature>
<name>A0A399SRW6_9MICO</name>
<keyword evidence="2" id="KW-1133">Transmembrane helix</keyword>
<feature type="transmembrane region" description="Helical" evidence="2">
    <location>
        <begin position="531"/>
        <end position="551"/>
    </location>
</feature>
<feature type="transmembrane region" description="Helical" evidence="2">
    <location>
        <begin position="323"/>
        <end position="343"/>
    </location>
</feature>
<gene>
    <name evidence="3" type="ORF">DZG00_14630</name>
</gene>
<organism evidence="3 4">
    <name type="scientific">Clavibacter lycopersici</name>
    <dbReference type="NCBI Taxonomy" id="2301718"/>
    <lineage>
        <taxon>Bacteria</taxon>
        <taxon>Bacillati</taxon>
        <taxon>Actinomycetota</taxon>
        <taxon>Actinomycetes</taxon>
        <taxon>Micrococcales</taxon>
        <taxon>Microbacteriaceae</taxon>
        <taxon>Clavibacter</taxon>
    </lineage>
</organism>
<feature type="transmembrane region" description="Helical" evidence="2">
    <location>
        <begin position="660"/>
        <end position="678"/>
    </location>
</feature>
<dbReference type="EMBL" id="QWGT01000328">
    <property type="protein sequence ID" value="RIJ45649.1"/>
    <property type="molecule type" value="Genomic_DNA"/>
</dbReference>
<feature type="non-terminal residue" evidence="3">
    <location>
        <position position="1"/>
    </location>
</feature>
<keyword evidence="2" id="KW-0472">Membrane</keyword>
<feature type="transmembrane region" description="Helical" evidence="2">
    <location>
        <begin position="424"/>
        <end position="443"/>
    </location>
</feature>
<feature type="transmembrane region" description="Helical" evidence="2">
    <location>
        <begin position="129"/>
        <end position="162"/>
    </location>
</feature>
<feature type="transmembrane region" description="Helical" evidence="2">
    <location>
        <begin position="363"/>
        <end position="381"/>
    </location>
</feature>
<protein>
    <submittedName>
        <fullName evidence="3">Uncharacterized protein</fullName>
    </submittedName>
</protein>
<feature type="transmembrane region" description="Helical" evidence="2">
    <location>
        <begin position="684"/>
        <end position="703"/>
    </location>
</feature>
<evidence type="ECO:0000256" key="2">
    <source>
        <dbReference type="SAM" id="Phobius"/>
    </source>
</evidence>
<feature type="transmembrane region" description="Helical" evidence="2">
    <location>
        <begin position="90"/>
        <end position="108"/>
    </location>
</feature>
<keyword evidence="2" id="KW-0812">Transmembrane</keyword>
<feature type="transmembrane region" description="Helical" evidence="2">
    <location>
        <begin position="504"/>
        <end position="524"/>
    </location>
</feature>
<dbReference type="AlphaFoldDB" id="A0A399SRW6"/>
<evidence type="ECO:0000313" key="4">
    <source>
        <dbReference type="Proteomes" id="UP000266484"/>
    </source>
</evidence>
<comment type="caution">
    <text evidence="3">The sequence shown here is derived from an EMBL/GenBank/DDBJ whole genome shotgun (WGS) entry which is preliminary data.</text>
</comment>
<feature type="transmembrane region" description="Helical" evidence="2">
    <location>
        <begin position="620"/>
        <end position="640"/>
    </location>
</feature>
<feature type="transmembrane region" description="Helical" evidence="2">
    <location>
        <begin position="188"/>
        <end position="207"/>
    </location>
</feature>
<feature type="transmembrane region" description="Helical" evidence="2">
    <location>
        <begin position="64"/>
        <end position="84"/>
    </location>
</feature>
<feature type="transmembrane region" description="Helical" evidence="2">
    <location>
        <begin position="477"/>
        <end position="498"/>
    </location>
</feature>
<evidence type="ECO:0000313" key="3">
    <source>
        <dbReference type="EMBL" id="RIJ45649.1"/>
    </source>
</evidence>
<feature type="transmembrane region" description="Helical" evidence="2">
    <location>
        <begin position="563"/>
        <end position="586"/>
    </location>
</feature>
<feature type="transmembrane region" description="Helical" evidence="2">
    <location>
        <begin position="715"/>
        <end position="736"/>
    </location>
</feature>
<reference evidence="3 4" key="1">
    <citation type="submission" date="2018-08" db="EMBL/GenBank/DDBJ databases">
        <title>Genome Sequence of Clavibacter michiganensis Subspecies type strains, and the Atypical Peach-Colored Strains Isolated from Tomato.</title>
        <authorList>
            <person name="Osdaghi E."/>
            <person name="Portier P."/>
            <person name="Briand M."/>
            <person name="Jacques M.-A."/>
        </authorList>
    </citation>
    <scope>NUCLEOTIDE SEQUENCE [LARGE SCALE GENOMIC DNA]</scope>
    <source>
        <strain evidence="3 4">CFBP 8615</strain>
    </source>
</reference>
<sequence>SGAHAWALARPGSPAVRQGDAASPVTAPLADDGDAPLSSAEDGVVPDAGHGMDRVPTRPSSDPLRVLAASVAGVGAAAALPVTALMGGSAFLTFCAQLVTAALVAAALDVAARRMRDPAVATTARVASIAALFVAALAGLPAVAAGFGGVTAVLVVGLPAWAHGPLDDAVVVLGRSSVVADLPADVRAAALGLVAVWILAAVAALAGRRLSARRDLLAWTGAATVIAAIPALGPVAVVVGAYVIASAGALLWRLSSRVPRTAASGPAVVPAGPLVALSLAAGALAWSASWASTGTWWAATPLMVLLLVAGARTARTPVTSRLTTAGAAVMGLIAAAALAPSLAHARFIGAPPRTAALDAAADPVVLLLLASGLVALGAGALPGRPGVRRRALLATVLLPACASTVPIAILGADRAGGALTGYPVWPIVAQALLVAALVAWTVGGVRRVALPARAPRPDEPTTTSQPTGIIALRRWRLATAGLVAPTLLLAVLTAGALVDRGAAPHGLTAAGVALLVAVGAMLAYRIASRALRVALDSGTALVSAGALLVAVSSDPAREGRELLWIPLLLLAATALVLSVASDGLLLSRSARRAWGWSALGMGIAALWSRLLASGTDSPEAYWLPVAGVLLLLAALMHRAAVRFDGDGSGSALGPRVRRGVATLTLAGILTAVLPLAAVGRADDVLRPSLLTGICAALALGGAVVLRRAASPVRPLLHAVVVGAGLGVLVVGGTRALRLAAGYADRGPAVDVQLA</sequence>
<feature type="transmembrane region" description="Helical" evidence="2">
    <location>
        <begin position="593"/>
        <end position="614"/>
    </location>
</feature>
<feature type="non-terminal residue" evidence="3">
    <location>
        <position position="754"/>
    </location>
</feature>
<feature type="region of interest" description="Disordered" evidence="1">
    <location>
        <begin position="1"/>
        <end position="60"/>
    </location>
</feature>
<evidence type="ECO:0000256" key="1">
    <source>
        <dbReference type="SAM" id="MobiDB-lite"/>
    </source>
</evidence>
<accession>A0A399SRW6</accession>
<proteinExistence type="predicted"/>
<keyword evidence="4" id="KW-1185">Reference proteome</keyword>
<dbReference type="Proteomes" id="UP000266484">
    <property type="component" value="Unassembled WGS sequence"/>
</dbReference>